<dbReference type="AlphaFoldDB" id="A0A4Y7PUJ1"/>
<gene>
    <name evidence="1" type="ORF">BD410DRAFT_792508</name>
</gene>
<name>A0A4Y7PUJ1_9AGAM</name>
<dbReference type="VEuPathDB" id="FungiDB:BD410DRAFT_792508"/>
<proteinExistence type="predicted"/>
<reference evidence="1 2" key="1">
    <citation type="submission" date="2018-06" db="EMBL/GenBank/DDBJ databases">
        <title>A transcriptomic atlas of mushroom development highlights an independent origin of complex multicellularity.</title>
        <authorList>
            <consortium name="DOE Joint Genome Institute"/>
            <person name="Krizsan K."/>
            <person name="Almasi E."/>
            <person name="Merenyi Z."/>
            <person name="Sahu N."/>
            <person name="Viragh M."/>
            <person name="Koszo T."/>
            <person name="Mondo S."/>
            <person name="Kiss B."/>
            <person name="Balint B."/>
            <person name="Kues U."/>
            <person name="Barry K."/>
            <person name="Hegedus J.C."/>
            <person name="Henrissat B."/>
            <person name="Johnson J."/>
            <person name="Lipzen A."/>
            <person name="Ohm R."/>
            <person name="Nagy I."/>
            <person name="Pangilinan J."/>
            <person name="Yan J."/>
            <person name="Xiong Y."/>
            <person name="Grigoriev I.V."/>
            <person name="Hibbett D.S."/>
            <person name="Nagy L.G."/>
        </authorList>
    </citation>
    <scope>NUCLEOTIDE SEQUENCE [LARGE SCALE GENOMIC DNA]</scope>
    <source>
        <strain evidence="1 2">SZMC22713</strain>
    </source>
</reference>
<dbReference type="STRING" id="50990.A0A4Y7PUJ1"/>
<dbReference type="EMBL" id="ML170200">
    <property type="protein sequence ID" value="TDL19083.1"/>
    <property type="molecule type" value="Genomic_DNA"/>
</dbReference>
<protein>
    <recommendedName>
        <fullName evidence="3">F-box domain-containing protein</fullName>
    </recommendedName>
</protein>
<organism evidence="1 2">
    <name type="scientific">Rickenella mellea</name>
    <dbReference type="NCBI Taxonomy" id="50990"/>
    <lineage>
        <taxon>Eukaryota</taxon>
        <taxon>Fungi</taxon>
        <taxon>Dikarya</taxon>
        <taxon>Basidiomycota</taxon>
        <taxon>Agaricomycotina</taxon>
        <taxon>Agaricomycetes</taxon>
        <taxon>Hymenochaetales</taxon>
        <taxon>Rickenellaceae</taxon>
        <taxon>Rickenella</taxon>
    </lineage>
</organism>
<keyword evidence="2" id="KW-1185">Reference proteome</keyword>
<evidence type="ECO:0000313" key="1">
    <source>
        <dbReference type="EMBL" id="TDL19083.1"/>
    </source>
</evidence>
<dbReference type="OrthoDB" id="2269034at2759"/>
<evidence type="ECO:0000313" key="2">
    <source>
        <dbReference type="Proteomes" id="UP000294933"/>
    </source>
</evidence>
<dbReference type="Proteomes" id="UP000294933">
    <property type="component" value="Unassembled WGS sequence"/>
</dbReference>
<sequence length="213" mass="24235">MASRTRTTSQRISEDNPTVQCAEKTSATVQRLAPELLCEIFFHCVPDDTDSCRSIRIRSRGPLLLGRICQMWRIVSYSSPELWSRFAVGDDHSKNVEFEKDFKAMKHWISKSGSQPLSLLIYYPGHFTDGALLPPIFEILVSPSWRWKEITLTVPCDFEDTVLAPFRTGNLPQLVNFDSTTMRRRSREQGSPEFILSSAPQLQSLRHNGEGAD</sequence>
<evidence type="ECO:0008006" key="3">
    <source>
        <dbReference type="Google" id="ProtNLM"/>
    </source>
</evidence>
<accession>A0A4Y7PUJ1</accession>